<accession>A0A8J2YMI7</accession>
<feature type="DNA-binding region" description="H-T-H motif" evidence="4">
    <location>
        <begin position="24"/>
        <end position="43"/>
    </location>
</feature>
<dbReference type="AlphaFoldDB" id="A0A8J2YMI7"/>
<keyword evidence="3" id="KW-0804">Transcription</keyword>
<dbReference type="SUPFAM" id="SSF48498">
    <property type="entry name" value="Tetracyclin repressor-like, C-terminal domain"/>
    <property type="match status" value="1"/>
</dbReference>
<feature type="domain" description="HTH tetR-type" evidence="5">
    <location>
        <begin position="1"/>
        <end position="61"/>
    </location>
</feature>
<dbReference type="PANTHER" id="PTHR30055:SF234">
    <property type="entry name" value="HTH-TYPE TRANSCRIPTIONAL REGULATOR BETI"/>
    <property type="match status" value="1"/>
</dbReference>
<dbReference type="GO" id="GO:0003700">
    <property type="term" value="F:DNA-binding transcription factor activity"/>
    <property type="evidence" value="ECO:0007669"/>
    <property type="project" value="TreeGrafter"/>
</dbReference>
<dbReference type="InterPro" id="IPR009057">
    <property type="entry name" value="Homeodomain-like_sf"/>
</dbReference>
<reference evidence="6" key="2">
    <citation type="submission" date="2020-09" db="EMBL/GenBank/DDBJ databases">
        <authorList>
            <person name="Sun Q."/>
            <person name="Sedlacek I."/>
        </authorList>
    </citation>
    <scope>NUCLEOTIDE SEQUENCE</scope>
    <source>
        <strain evidence="6">CCM 7684</strain>
    </source>
</reference>
<comment type="caution">
    <text evidence="6">The sequence shown here is derived from an EMBL/GenBank/DDBJ whole genome shotgun (WGS) entry which is preliminary data.</text>
</comment>
<dbReference type="InterPro" id="IPR025996">
    <property type="entry name" value="MT1864/Rv1816-like_C"/>
</dbReference>
<dbReference type="InterPro" id="IPR036271">
    <property type="entry name" value="Tet_transcr_reg_TetR-rel_C_sf"/>
</dbReference>
<dbReference type="GO" id="GO:0000976">
    <property type="term" value="F:transcription cis-regulatory region binding"/>
    <property type="evidence" value="ECO:0007669"/>
    <property type="project" value="TreeGrafter"/>
</dbReference>
<evidence type="ECO:0000256" key="2">
    <source>
        <dbReference type="ARBA" id="ARBA00023125"/>
    </source>
</evidence>
<dbReference type="EMBL" id="BMCP01000009">
    <property type="protein sequence ID" value="GGE55085.1"/>
    <property type="molecule type" value="Genomic_DNA"/>
</dbReference>
<keyword evidence="2 4" id="KW-0238">DNA-binding</keyword>
<dbReference type="RefSeq" id="WP_229729571.1">
    <property type="nucleotide sequence ID" value="NZ_BMCP01000009.1"/>
</dbReference>
<gene>
    <name evidence="6" type="ORF">GCM10007276_35100</name>
</gene>
<dbReference type="Pfam" id="PF13305">
    <property type="entry name" value="TetR_C_33"/>
    <property type="match status" value="1"/>
</dbReference>
<evidence type="ECO:0000259" key="5">
    <source>
        <dbReference type="PROSITE" id="PS50977"/>
    </source>
</evidence>
<dbReference type="Gene3D" id="1.10.357.10">
    <property type="entry name" value="Tetracycline Repressor, domain 2"/>
    <property type="match status" value="1"/>
</dbReference>
<sequence length="190" mass="20385">MTTDKRLIDAAAKLLDAGGEEAVTLRAVGHTAGLSHNAPYKHFENRSALLAAVATVSFADLAEAMAPIRQSPRAPLEKLMATLDLLMDYGRERPARYRLLFNNPETAAAGGELKIKALETFNHFRSIVQECQQGNDLPDAPSETLASLIFATAHGLLTIEGNGQLHPEKGLSSVKASMETLLALLAPSQK</sequence>
<dbReference type="Proteomes" id="UP000602745">
    <property type="component" value="Unassembled WGS sequence"/>
</dbReference>
<keyword evidence="7" id="KW-1185">Reference proteome</keyword>
<proteinExistence type="predicted"/>
<dbReference type="InterPro" id="IPR001647">
    <property type="entry name" value="HTH_TetR"/>
</dbReference>
<dbReference type="PROSITE" id="PS50977">
    <property type="entry name" value="HTH_TETR_2"/>
    <property type="match status" value="1"/>
</dbReference>
<organism evidence="6 7">
    <name type="scientific">Agaricicola taiwanensis</name>
    <dbReference type="NCBI Taxonomy" id="591372"/>
    <lineage>
        <taxon>Bacteria</taxon>
        <taxon>Pseudomonadati</taxon>
        <taxon>Pseudomonadota</taxon>
        <taxon>Alphaproteobacteria</taxon>
        <taxon>Rhodobacterales</taxon>
        <taxon>Paracoccaceae</taxon>
        <taxon>Agaricicola</taxon>
    </lineage>
</organism>
<dbReference type="Pfam" id="PF00440">
    <property type="entry name" value="TetR_N"/>
    <property type="match status" value="1"/>
</dbReference>
<protein>
    <submittedName>
        <fullName evidence="6">TetR family transcriptional regulator</fullName>
    </submittedName>
</protein>
<name>A0A8J2YMI7_9RHOB</name>
<evidence type="ECO:0000313" key="7">
    <source>
        <dbReference type="Proteomes" id="UP000602745"/>
    </source>
</evidence>
<evidence type="ECO:0000256" key="4">
    <source>
        <dbReference type="PROSITE-ProRule" id="PRU00335"/>
    </source>
</evidence>
<evidence type="ECO:0000256" key="1">
    <source>
        <dbReference type="ARBA" id="ARBA00023015"/>
    </source>
</evidence>
<dbReference type="SUPFAM" id="SSF46689">
    <property type="entry name" value="Homeodomain-like"/>
    <property type="match status" value="1"/>
</dbReference>
<evidence type="ECO:0000313" key="6">
    <source>
        <dbReference type="EMBL" id="GGE55085.1"/>
    </source>
</evidence>
<dbReference type="InterPro" id="IPR050109">
    <property type="entry name" value="HTH-type_TetR-like_transc_reg"/>
</dbReference>
<evidence type="ECO:0000256" key="3">
    <source>
        <dbReference type="ARBA" id="ARBA00023163"/>
    </source>
</evidence>
<reference evidence="6" key="1">
    <citation type="journal article" date="2014" name="Int. J. Syst. Evol. Microbiol.">
        <title>Complete genome sequence of Corynebacterium casei LMG S-19264T (=DSM 44701T), isolated from a smear-ripened cheese.</title>
        <authorList>
            <consortium name="US DOE Joint Genome Institute (JGI-PGF)"/>
            <person name="Walter F."/>
            <person name="Albersmeier A."/>
            <person name="Kalinowski J."/>
            <person name="Ruckert C."/>
        </authorList>
    </citation>
    <scope>NUCLEOTIDE SEQUENCE</scope>
    <source>
        <strain evidence="6">CCM 7684</strain>
    </source>
</reference>
<dbReference type="PANTHER" id="PTHR30055">
    <property type="entry name" value="HTH-TYPE TRANSCRIPTIONAL REGULATOR RUTR"/>
    <property type="match status" value="1"/>
</dbReference>
<dbReference type="PRINTS" id="PR00455">
    <property type="entry name" value="HTHTETR"/>
</dbReference>
<keyword evidence="1" id="KW-0805">Transcription regulation</keyword>